<name>A0A0P9KBA6_9PSED</name>
<evidence type="ECO:0000313" key="2">
    <source>
        <dbReference type="EMBL" id="RMV77793.1"/>
    </source>
</evidence>
<evidence type="ECO:0000313" key="1">
    <source>
        <dbReference type="EMBL" id="RMM14342.1"/>
    </source>
</evidence>
<accession>A0A0P9KBA6</accession>
<dbReference type="Proteomes" id="UP000278587">
    <property type="component" value="Unassembled WGS sequence"/>
</dbReference>
<dbReference type="EMBL" id="RBUY01000040">
    <property type="protein sequence ID" value="RMV77793.1"/>
    <property type="molecule type" value="Genomic_DNA"/>
</dbReference>
<dbReference type="Proteomes" id="UP000269872">
    <property type="component" value="Unassembled WGS sequence"/>
</dbReference>
<evidence type="ECO:0000313" key="3">
    <source>
        <dbReference type="Proteomes" id="UP000269872"/>
    </source>
</evidence>
<reference evidence="3 4" key="1">
    <citation type="submission" date="2018-08" db="EMBL/GenBank/DDBJ databases">
        <title>Recombination of ecologically and evolutionarily significant loci maintains genetic cohesion in the Pseudomonas syringae species complex.</title>
        <authorList>
            <person name="Dillon M."/>
            <person name="Thakur S."/>
            <person name="Almeida R.N.D."/>
            <person name="Weir B.S."/>
            <person name="Guttman D.S."/>
        </authorList>
    </citation>
    <scope>NUCLEOTIDE SEQUENCE [LARGE SCALE GENOMIC DNA]</scope>
    <source>
        <strain evidence="1 4">ICMP 4086</strain>
        <strain evidence="2 3">ICMP 7496</strain>
    </source>
</reference>
<proteinExistence type="predicted"/>
<sequence length="64" mass="6918">MIAVSPIGSHLGELVRSICRSGVSSAVIAYKMRRAGQGILPVTLFQRLASAAFCQSCRRRRRGA</sequence>
<protein>
    <submittedName>
        <fullName evidence="1">Uncharacterized protein</fullName>
    </submittedName>
</protein>
<dbReference type="AlphaFoldDB" id="A0A0P9KBA6"/>
<dbReference type="EMBL" id="RBOC01000026">
    <property type="protein sequence ID" value="RMM14342.1"/>
    <property type="molecule type" value="Genomic_DNA"/>
</dbReference>
<comment type="caution">
    <text evidence="1">The sequence shown here is derived from an EMBL/GenBank/DDBJ whole genome shotgun (WGS) entry which is preliminary data.</text>
</comment>
<evidence type="ECO:0000313" key="4">
    <source>
        <dbReference type="Proteomes" id="UP000278587"/>
    </source>
</evidence>
<gene>
    <name evidence="2" type="ORF">ALP05_101000</name>
    <name evidence="1" type="ORF">ALQ84_100940</name>
</gene>
<organism evidence="1 4">
    <name type="scientific">Pseudomonas caricapapayae</name>
    <dbReference type="NCBI Taxonomy" id="46678"/>
    <lineage>
        <taxon>Bacteria</taxon>
        <taxon>Pseudomonadati</taxon>
        <taxon>Pseudomonadota</taxon>
        <taxon>Gammaproteobacteria</taxon>
        <taxon>Pseudomonadales</taxon>
        <taxon>Pseudomonadaceae</taxon>
        <taxon>Pseudomonas</taxon>
    </lineage>
</organism>